<gene>
    <name evidence="7" type="ORF">FJTKL_11189</name>
</gene>
<feature type="domain" description="MADS-box" evidence="6">
    <location>
        <begin position="45"/>
        <end position="90"/>
    </location>
</feature>
<evidence type="ECO:0000256" key="5">
    <source>
        <dbReference type="ARBA" id="ARBA00023242"/>
    </source>
</evidence>
<keyword evidence="2" id="KW-0805">Transcription regulation</keyword>
<organism evidence="7 8">
    <name type="scientific">Diaporthe vaccinii</name>
    <dbReference type="NCBI Taxonomy" id="105482"/>
    <lineage>
        <taxon>Eukaryota</taxon>
        <taxon>Fungi</taxon>
        <taxon>Dikarya</taxon>
        <taxon>Ascomycota</taxon>
        <taxon>Pezizomycotina</taxon>
        <taxon>Sordariomycetes</taxon>
        <taxon>Sordariomycetidae</taxon>
        <taxon>Diaporthales</taxon>
        <taxon>Diaporthaceae</taxon>
        <taxon>Diaporthe</taxon>
        <taxon>Diaporthe eres species complex</taxon>
    </lineage>
</organism>
<evidence type="ECO:0000313" key="8">
    <source>
        <dbReference type="Proteomes" id="UP001600888"/>
    </source>
</evidence>
<evidence type="ECO:0000256" key="4">
    <source>
        <dbReference type="ARBA" id="ARBA00023163"/>
    </source>
</evidence>
<evidence type="ECO:0000256" key="2">
    <source>
        <dbReference type="ARBA" id="ARBA00023015"/>
    </source>
</evidence>
<name>A0ABR4EI80_9PEZI</name>
<dbReference type="SUPFAM" id="SSF55455">
    <property type="entry name" value="SRF-like"/>
    <property type="match status" value="1"/>
</dbReference>
<dbReference type="PROSITE" id="PS50066">
    <property type="entry name" value="MADS_BOX_2"/>
    <property type="match status" value="1"/>
</dbReference>
<keyword evidence="8" id="KW-1185">Reference proteome</keyword>
<evidence type="ECO:0000256" key="3">
    <source>
        <dbReference type="ARBA" id="ARBA00023125"/>
    </source>
</evidence>
<dbReference type="InterPro" id="IPR002100">
    <property type="entry name" value="TF_MADSbox"/>
</dbReference>
<dbReference type="Gene3D" id="3.40.1810.10">
    <property type="entry name" value="Transcription factor, MADS-box"/>
    <property type="match status" value="1"/>
</dbReference>
<dbReference type="EMBL" id="JBAWTH010000052">
    <property type="protein sequence ID" value="KAL2282149.1"/>
    <property type="molecule type" value="Genomic_DNA"/>
</dbReference>
<keyword evidence="3" id="KW-0238">DNA-binding</keyword>
<comment type="caution">
    <text evidence="7">The sequence shown here is derived from an EMBL/GenBank/DDBJ whole genome shotgun (WGS) entry which is preliminary data.</text>
</comment>
<protein>
    <recommendedName>
        <fullName evidence="6">MADS-box domain-containing protein</fullName>
    </recommendedName>
</protein>
<sequence>MARIQSHFLQFTLLARLPSPRLRCRPSEHIFTTMRDSQAFKAVKSQQNTARNRRRTLLKKAHELHKLCSAEVFLVVYKSSKFYVYSSNDNNPKWPPPLSEIQLTYPLPEIYHPSRMGDLEQVGEQAADRELCRK</sequence>
<evidence type="ECO:0000313" key="7">
    <source>
        <dbReference type="EMBL" id="KAL2282149.1"/>
    </source>
</evidence>
<dbReference type="InterPro" id="IPR036879">
    <property type="entry name" value="TF_MADSbox_sf"/>
</dbReference>
<evidence type="ECO:0000256" key="1">
    <source>
        <dbReference type="ARBA" id="ARBA00004123"/>
    </source>
</evidence>
<reference evidence="7 8" key="1">
    <citation type="submission" date="2024-03" db="EMBL/GenBank/DDBJ databases">
        <title>A high-quality draft genome sequence of Diaporthe vaccinii, a causative agent of upright dieback and viscid rot disease in cranberry plants.</title>
        <authorList>
            <person name="Sarrasin M."/>
            <person name="Lang B.F."/>
            <person name="Burger G."/>
        </authorList>
    </citation>
    <scope>NUCLEOTIDE SEQUENCE [LARGE SCALE GENOMIC DNA]</scope>
    <source>
        <strain evidence="7 8">IS7</strain>
    </source>
</reference>
<dbReference type="Pfam" id="PF00319">
    <property type="entry name" value="SRF-TF"/>
    <property type="match status" value="1"/>
</dbReference>
<dbReference type="Proteomes" id="UP001600888">
    <property type="component" value="Unassembled WGS sequence"/>
</dbReference>
<keyword evidence="5" id="KW-0539">Nucleus</keyword>
<comment type="subcellular location">
    <subcellularLocation>
        <location evidence="1">Nucleus</location>
    </subcellularLocation>
</comment>
<accession>A0ABR4EI80</accession>
<evidence type="ECO:0000259" key="6">
    <source>
        <dbReference type="PROSITE" id="PS50066"/>
    </source>
</evidence>
<proteinExistence type="predicted"/>
<keyword evidence="4" id="KW-0804">Transcription</keyword>